<accession>A0A543GCH1</accession>
<organism evidence="2 3">
    <name type="scientific">Pseudonocardia cypriaca</name>
    <dbReference type="NCBI Taxonomy" id="882449"/>
    <lineage>
        <taxon>Bacteria</taxon>
        <taxon>Bacillati</taxon>
        <taxon>Actinomycetota</taxon>
        <taxon>Actinomycetes</taxon>
        <taxon>Pseudonocardiales</taxon>
        <taxon>Pseudonocardiaceae</taxon>
        <taxon>Pseudonocardia</taxon>
    </lineage>
</organism>
<dbReference type="PANTHER" id="PTHR47916">
    <property type="entry name" value="FRUCTOSE-BISPHOSPHATE ALDOLASE CLASS 1"/>
    <property type="match status" value="1"/>
</dbReference>
<dbReference type="GO" id="GO:0004332">
    <property type="term" value="F:fructose-bisphosphate aldolase activity"/>
    <property type="evidence" value="ECO:0007669"/>
    <property type="project" value="InterPro"/>
</dbReference>
<feature type="active site" description="Schiff-base intermediate with dihydroxyacetone-P" evidence="1">
    <location>
        <position position="178"/>
    </location>
</feature>
<dbReference type="InterPro" id="IPR050456">
    <property type="entry name" value="DeoC/FbaB_aldolase"/>
</dbReference>
<evidence type="ECO:0000256" key="1">
    <source>
        <dbReference type="PIRSR" id="PIRSR038992-1"/>
    </source>
</evidence>
<dbReference type="InterPro" id="IPR041720">
    <property type="entry name" value="FbaB-like"/>
</dbReference>
<dbReference type="SUPFAM" id="SSF51569">
    <property type="entry name" value="Aldolase"/>
    <property type="match status" value="1"/>
</dbReference>
<feature type="active site" description="Proton donor" evidence="1">
    <location>
        <position position="145"/>
    </location>
</feature>
<dbReference type="OrthoDB" id="9771504at2"/>
<proteinExistence type="predicted"/>
<dbReference type="AlphaFoldDB" id="A0A543GCH1"/>
<dbReference type="InterPro" id="IPR013785">
    <property type="entry name" value="Aldolase_TIM"/>
</dbReference>
<evidence type="ECO:0000313" key="2">
    <source>
        <dbReference type="EMBL" id="TQM43758.1"/>
    </source>
</evidence>
<dbReference type="PANTHER" id="PTHR47916:SF1">
    <property type="entry name" value="3-HYDROXY-5-PHOSPHONOOXYPENTANE-2,4-DIONE THIOLASE"/>
    <property type="match status" value="1"/>
</dbReference>
<gene>
    <name evidence="2" type="ORF">FB388_1109</name>
</gene>
<dbReference type="SMART" id="SM01133">
    <property type="entry name" value="DeoC"/>
    <property type="match status" value="1"/>
</dbReference>
<protein>
    <submittedName>
        <fullName evidence="2">Class I fructose-bisphosphate aldolase</fullName>
    </submittedName>
</protein>
<dbReference type="Gene3D" id="3.20.20.70">
    <property type="entry name" value="Aldolase class I"/>
    <property type="match status" value="1"/>
</dbReference>
<keyword evidence="3" id="KW-1185">Reference proteome</keyword>
<dbReference type="InterPro" id="IPR002915">
    <property type="entry name" value="DeoC/FbaB/LacD_aldolase"/>
</dbReference>
<name>A0A543GCH1_9PSEU</name>
<evidence type="ECO:0000313" key="3">
    <source>
        <dbReference type="Proteomes" id="UP000319818"/>
    </source>
</evidence>
<dbReference type="Pfam" id="PF01791">
    <property type="entry name" value="DeoC"/>
    <property type="match status" value="1"/>
</dbReference>
<comment type="caution">
    <text evidence="2">The sequence shown here is derived from an EMBL/GenBank/DDBJ whole genome shotgun (WGS) entry which is preliminary data.</text>
</comment>
<dbReference type="EMBL" id="VFPH01000001">
    <property type="protein sequence ID" value="TQM43758.1"/>
    <property type="molecule type" value="Genomic_DNA"/>
</dbReference>
<reference evidence="2 3" key="1">
    <citation type="submission" date="2019-06" db="EMBL/GenBank/DDBJ databases">
        <title>Sequencing the genomes of 1000 actinobacteria strains.</title>
        <authorList>
            <person name="Klenk H.-P."/>
        </authorList>
    </citation>
    <scope>NUCLEOTIDE SEQUENCE [LARGE SCALE GENOMIC DNA]</scope>
    <source>
        <strain evidence="2 3">DSM 45511</strain>
    </source>
</reference>
<dbReference type="PIRSF" id="PIRSF038992">
    <property type="entry name" value="Aldolase_Ia"/>
    <property type="match status" value="1"/>
</dbReference>
<sequence>MGLGTEVRMARLFAHPSANLFGAAVDHFIGYGGMRSGGLADLPGAIAKIMESPPDTVTMLGGSARHIWPSYAGRAALIVQGGMFTPDDRVRELTATPEDAARLGADALAVAIGVRGEHEGAYLRWLSDTVRRAALLEMPVVAHIYPRDYTDGTKIVFNPEEIAWAVRCGLETGVDVIKVGHPGDERAFADIIRTCPVPVVMAGGPKTATFVEALTQIESGMRSGARGAVVGRNLWDAPDVVGAAKACAAVIHDGLPAEEAAGLAAPGASG</sequence>
<dbReference type="Proteomes" id="UP000319818">
    <property type="component" value="Unassembled WGS sequence"/>
</dbReference>